<dbReference type="OMA" id="GINNNIC"/>
<dbReference type="AlphaFoldDB" id="K4A432"/>
<organism evidence="2 3">
    <name type="scientific">Setaria italica</name>
    <name type="common">Foxtail millet</name>
    <name type="synonym">Panicum italicum</name>
    <dbReference type="NCBI Taxonomy" id="4555"/>
    <lineage>
        <taxon>Eukaryota</taxon>
        <taxon>Viridiplantae</taxon>
        <taxon>Streptophyta</taxon>
        <taxon>Embryophyta</taxon>
        <taxon>Tracheophyta</taxon>
        <taxon>Spermatophyta</taxon>
        <taxon>Magnoliopsida</taxon>
        <taxon>Liliopsida</taxon>
        <taxon>Poales</taxon>
        <taxon>Poaceae</taxon>
        <taxon>PACMAD clade</taxon>
        <taxon>Panicoideae</taxon>
        <taxon>Panicodae</taxon>
        <taxon>Paniceae</taxon>
        <taxon>Cenchrinae</taxon>
        <taxon>Setaria</taxon>
    </lineage>
</organism>
<dbReference type="HOGENOM" id="CLU_2445005_0_0_1"/>
<evidence type="ECO:0000313" key="2">
    <source>
        <dbReference type="EnsemblPlants" id="KQL24442"/>
    </source>
</evidence>
<feature type="chain" id="PRO_5010128543" evidence="1">
    <location>
        <begin position="26"/>
        <end position="90"/>
    </location>
</feature>
<evidence type="ECO:0000313" key="3">
    <source>
        <dbReference type="Proteomes" id="UP000004995"/>
    </source>
</evidence>
<name>K4A432_SETIT</name>
<sequence>MASSAALRTAAVLMLVLFAGQLLVATPAAAAARRSLLQVPNTTVPCGDNNICRVTCLEICVRRCNGFLDNKTLLLACQKRQDCVGECKVN</sequence>
<proteinExistence type="predicted"/>
<evidence type="ECO:0000256" key="1">
    <source>
        <dbReference type="SAM" id="SignalP"/>
    </source>
</evidence>
<reference evidence="2" key="2">
    <citation type="submission" date="2018-08" db="UniProtKB">
        <authorList>
            <consortium name="EnsemblPlants"/>
        </authorList>
    </citation>
    <scope>IDENTIFICATION</scope>
    <source>
        <strain evidence="2">Yugu1</strain>
    </source>
</reference>
<feature type="signal peptide" evidence="1">
    <location>
        <begin position="1"/>
        <end position="25"/>
    </location>
</feature>
<keyword evidence="3" id="KW-1185">Reference proteome</keyword>
<dbReference type="Proteomes" id="UP000004995">
    <property type="component" value="Unassembled WGS sequence"/>
</dbReference>
<dbReference type="InParanoid" id="K4A432"/>
<dbReference type="Gramene" id="KQL24442">
    <property type="protein sequence ID" value="KQL24442"/>
    <property type="gene ID" value="SETIT_033636mg"/>
</dbReference>
<reference evidence="3" key="1">
    <citation type="journal article" date="2012" name="Nat. Biotechnol.">
        <title>Reference genome sequence of the model plant Setaria.</title>
        <authorList>
            <person name="Bennetzen J.L."/>
            <person name="Schmutz J."/>
            <person name="Wang H."/>
            <person name="Percifield R."/>
            <person name="Hawkins J."/>
            <person name="Pontaroli A.C."/>
            <person name="Estep M."/>
            <person name="Feng L."/>
            <person name="Vaughn J.N."/>
            <person name="Grimwood J."/>
            <person name="Jenkins J."/>
            <person name="Barry K."/>
            <person name="Lindquist E."/>
            <person name="Hellsten U."/>
            <person name="Deshpande S."/>
            <person name="Wang X."/>
            <person name="Wu X."/>
            <person name="Mitros T."/>
            <person name="Triplett J."/>
            <person name="Yang X."/>
            <person name="Ye C.Y."/>
            <person name="Mauro-Herrera M."/>
            <person name="Wang L."/>
            <person name="Li P."/>
            <person name="Sharma M."/>
            <person name="Sharma R."/>
            <person name="Ronald P.C."/>
            <person name="Panaud O."/>
            <person name="Kellogg E.A."/>
            <person name="Brutnell T.P."/>
            <person name="Doust A.N."/>
            <person name="Tuskan G.A."/>
            <person name="Rokhsar D."/>
            <person name="Devos K.M."/>
        </authorList>
    </citation>
    <scope>NUCLEOTIDE SEQUENCE [LARGE SCALE GENOMIC DNA]</scope>
    <source>
        <strain evidence="3">cv. Yugu1</strain>
    </source>
</reference>
<keyword evidence="1" id="KW-0732">Signal</keyword>
<protein>
    <submittedName>
        <fullName evidence="2">Uncharacterized protein</fullName>
    </submittedName>
</protein>
<dbReference type="EMBL" id="AGNK02001072">
    <property type="status" value="NOT_ANNOTATED_CDS"/>
    <property type="molecule type" value="Genomic_DNA"/>
</dbReference>
<accession>K4A432</accession>
<dbReference type="EnsemblPlants" id="KQL24442">
    <property type="protein sequence ID" value="KQL24442"/>
    <property type="gene ID" value="SETIT_033636mg"/>
</dbReference>